<dbReference type="EMBL" id="BAAAPF010000036">
    <property type="protein sequence ID" value="GAA2117333.1"/>
    <property type="molecule type" value="Genomic_DNA"/>
</dbReference>
<evidence type="ECO:0000313" key="2">
    <source>
        <dbReference type="EMBL" id="GAA2117333.1"/>
    </source>
</evidence>
<name>A0ABN2XUA6_9ACTN</name>
<feature type="region of interest" description="Disordered" evidence="1">
    <location>
        <begin position="1"/>
        <end position="36"/>
    </location>
</feature>
<gene>
    <name evidence="2" type="ORF">GCM10009802_18340</name>
</gene>
<protein>
    <submittedName>
        <fullName evidence="2">Uncharacterized protein</fullName>
    </submittedName>
</protein>
<organism evidence="2 3">
    <name type="scientific">Streptomyces synnematoformans</name>
    <dbReference type="NCBI Taxonomy" id="415721"/>
    <lineage>
        <taxon>Bacteria</taxon>
        <taxon>Bacillati</taxon>
        <taxon>Actinomycetota</taxon>
        <taxon>Actinomycetes</taxon>
        <taxon>Kitasatosporales</taxon>
        <taxon>Streptomycetaceae</taxon>
        <taxon>Streptomyces</taxon>
    </lineage>
</organism>
<accession>A0ABN2XUA6</accession>
<evidence type="ECO:0000256" key="1">
    <source>
        <dbReference type="SAM" id="MobiDB-lite"/>
    </source>
</evidence>
<feature type="compositionally biased region" description="Pro residues" evidence="1">
    <location>
        <begin position="1"/>
        <end position="13"/>
    </location>
</feature>
<proteinExistence type="predicted"/>
<sequence length="80" mass="8455">MPLTHNPPKPPRALPHDPGRPPARPRRASGADATAAGVIPARAFEGSLGMTKRMSAGESTRMLAVYRLPGYPADAGQARR</sequence>
<comment type="caution">
    <text evidence="2">The sequence shown here is derived from an EMBL/GenBank/DDBJ whole genome shotgun (WGS) entry which is preliminary data.</text>
</comment>
<dbReference type="Proteomes" id="UP001500443">
    <property type="component" value="Unassembled WGS sequence"/>
</dbReference>
<reference evidence="2 3" key="1">
    <citation type="journal article" date="2019" name="Int. J. Syst. Evol. Microbiol.">
        <title>The Global Catalogue of Microorganisms (GCM) 10K type strain sequencing project: providing services to taxonomists for standard genome sequencing and annotation.</title>
        <authorList>
            <consortium name="The Broad Institute Genomics Platform"/>
            <consortium name="The Broad Institute Genome Sequencing Center for Infectious Disease"/>
            <person name="Wu L."/>
            <person name="Ma J."/>
        </authorList>
    </citation>
    <scope>NUCLEOTIDE SEQUENCE [LARGE SCALE GENOMIC DNA]</scope>
    <source>
        <strain evidence="2 3">JCM 15481</strain>
    </source>
</reference>
<evidence type="ECO:0000313" key="3">
    <source>
        <dbReference type="Proteomes" id="UP001500443"/>
    </source>
</evidence>
<keyword evidence="3" id="KW-1185">Reference proteome</keyword>